<gene>
    <name evidence="10" type="ORF">HXM71_06335</name>
</gene>
<dbReference type="InterPro" id="IPR029045">
    <property type="entry name" value="ClpP/crotonase-like_dom_sf"/>
</dbReference>
<evidence type="ECO:0000256" key="6">
    <source>
        <dbReference type="ARBA" id="ARBA00022833"/>
    </source>
</evidence>
<evidence type="ECO:0000256" key="1">
    <source>
        <dbReference type="ARBA" id="ARBA00004496"/>
    </source>
</evidence>
<evidence type="ECO:0000256" key="4">
    <source>
        <dbReference type="ARBA" id="ARBA00022723"/>
    </source>
</evidence>
<dbReference type="SUPFAM" id="SSF52096">
    <property type="entry name" value="ClpP/crotonase"/>
    <property type="match status" value="1"/>
</dbReference>
<feature type="domain" description="CoA carboxyltransferase N-terminal" evidence="9">
    <location>
        <begin position="37"/>
        <end position="177"/>
    </location>
</feature>
<comment type="subcellular location">
    <subcellularLocation>
        <location evidence="1">Cytoplasm</location>
    </subcellularLocation>
</comment>
<evidence type="ECO:0000259" key="9">
    <source>
        <dbReference type="PROSITE" id="PS50980"/>
    </source>
</evidence>
<dbReference type="Pfam" id="PF01039">
    <property type="entry name" value="Carboxyl_trans"/>
    <property type="match status" value="1"/>
</dbReference>
<name>A0A930H9T0_9FIRM</name>
<evidence type="ECO:0000256" key="7">
    <source>
        <dbReference type="ARBA" id="ARBA00023098"/>
    </source>
</evidence>
<dbReference type="PANTHER" id="PTHR42995">
    <property type="entry name" value="ACETYL-COENZYME A CARBOXYLASE CARBOXYL TRANSFERASE SUBUNIT BETA, CHLOROPLASTIC"/>
    <property type="match status" value="1"/>
</dbReference>
<evidence type="ECO:0000313" key="10">
    <source>
        <dbReference type="EMBL" id="MBF1352715.1"/>
    </source>
</evidence>
<keyword evidence="2" id="KW-0444">Lipid biosynthesis</keyword>
<keyword evidence="3 10" id="KW-0808">Transferase</keyword>
<dbReference type="InterPro" id="IPR034733">
    <property type="entry name" value="AcCoA_carboxyl_beta"/>
</dbReference>
<dbReference type="PROSITE" id="PS50980">
    <property type="entry name" value="COA_CT_NTER"/>
    <property type="match status" value="1"/>
</dbReference>
<dbReference type="GO" id="GO:2001295">
    <property type="term" value="P:malonyl-CoA biosynthetic process"/>
    <property type="evidence" value="ECO:0007669"/>
    <property type="project" value="TreeGrafter"/>
</dbReference>
<keyword evidence="5" id="KW-0863">Zinc-finger</keyword>
<comment type="function">
    <text evidence="8">Component of the acetyl coenzyme A carboxylase (ACC) complex. Biotin carboxylase (BC) catalyzes the carboxylation of biotin on its carrier protein (BCCP) and then the CO(2) group is transferred by the transcarboxylase to acetyl-CoA to form malonyl-CoA.</text>
</comment>
<dbReference type="GO" id="GO:0003989">
    <property type="term" value="F:acetyl-CoA carboxylase activity"/>
    <property type="evidence" value="ECO:0007669"/>
    <property type="project" value="TreeGrafter"/>
</dbReference>
<proteinExistence type="predicted"/>
<dbReference type="GO" id="GO:0005737">
    <property type="term" value="C:cytoplasm"/>
    <property type="evidence" value="ECO:0007669"/>
    <property type="project" value="UniProtKB-SubCell"/>
</dbReference>
<feature type="non-terminal residue" evidence="10">
    <location>
        <position position="177"/>
    </location>
</feature>
<evidence type="ECO:0000256" key="8">
    <source>
        <dbReference type="ARBA" id="ARBA00025280"/>
    </source>
</evidence>
<reference evidence="10" key="1">
    <citation type="submission" date="2020-04" db="EMBL/GenBank/DDBJ databases">
        <title>Deep metagenomics examines the oral microbiome during advanced dental caries in children, revealing novel taxa and co-occurrences with host molecules.</title>
        <authorList>
            <person name="Baker J.L."/>
            <person name="Morton J.T."/>
            <person name="Dinis M."/>
            <person name="Alvarez R."/>
            <person name="Tran N.C."/>
            <person name="Knight R."/>
            <person name="Edlund A."/>
        </authorList>
    </citation>
    <scope>NUCLEOTIDE SEQUENCE</scope>
    <source>
        <strain evidence="10">JCVI_24_bin.8</strain>
    </source>
</reference>
<dbReference type="Pfam" id="PF17848">
    <property type="entry name" value="Zn_ribbon_ACC"/>
    <property type="match status" value="1"/>
</dbReference>
<evidence type="ECO:0000256" key="3">
    <source>
        <dbReference type="ARBA" id="ARBA00022679"/>
    </source>
</evidence>
<organism evidence="10 11">
    <name type="scientific">Mogibacterium diversum</name>
    <dbReference type="NCBI Taxonomy" id="114527"/>
    <lineage>
        <taxon>Bacteria</taxon>
        <taxon>Bacillati</taxon>
        <taxon>Bacillota</taxon>
        <taxon>Clostridia</taxon>
        <taxon>Peptostreptococcales</taxon>
        <taxon>Anaerovoracaceae</taxon>
        <taxon>Mogibacterium</taxon>
    </lineage>
</organism>
<accession>A0A930H9T0</accession>
<dbReference type="InterPro" id="IPR011762">
    <property type="entry name" value="COA_CT_N"/>
</dbReference>
<dbReference type="Gene3D" id="3.90.226.10">
    <property type="entry name" value="2-enoyl-CoA Hydratase, Chain A, domain 1"/>
    <property type="match status" value="1"/>
</dbReference>
<dbReference type="GO" id="GO:0016740">
    <property type="term" value="F:transferase activity"/>
    <property type="evidence" value="ECO:0007669"/>
    <property type="project" value="UniProtKB-KW"/>
</dbReference>
<keyword evidence="7" id="KW-0443">Lipid metabolism</keyword>
<evidence type="ECO:0000313" key="11">
    <source>
        <dbReference type="Proteomes" id="UP000722050"/>
    </source>
</evidence>
<keyword evidence="6" id="KW-0862">Zinc</keyword>
<dbReference type="EMBL" id="JABZQH010000246">
    <property type="protein sequence ID" value="MBF1352715.1"/>
    <property type="molecule type" value="Genomic_DNA"/>
</dbReference>
<dbReference type="GO" id="GO:0006633">
    <property type="term" value="P:fatty acid biosynthetic process"/>
    <property type="evidence" value="ECO:0007669"/>
    <property type="project" value="TreeGrafter"/>
</dbReference>
<sequence>MGSLNKRKNLLSAIKSIRGGSKQNQVRREPRRALPDLFLKCEGCKSVIDYKEFVEHLKICPECGYHMKMNGLERFEYLMDEGYEKISFGSELKDPISFPKYDEKRAKEEKKSGLNEAVSIVKGAIEGNPALVAVLELQYMMGSLGTYMGEELTKMFEYAISNELPVIVFSASGGARM</sequence>
<dbReference type="AlphaFoldDB" id="A0A930H9T0"/>
<dbReference type="PANTHER" id="PTHR42995:SF5">
    <property type="entry name" value="ACETYL-COENZYME A CARBOXYLASE CARBOXYL TRANSFERASE SUBUNIT BETA, CHLOROPLASTIC"/>
    <property type="match status" value="1"/>
</dbReference>
<dbReference type="GO" id="GO:0008270">
    <property type="term" value="F:zinc ion binding"/>
    <property type="evidence" value="ECO:0007669"/>
    <property type="project" value="UniProtKB-KW"/>
</dbReference>
<evidence type="ECO:0000256" key="5">
    <source>
        <dbReference type="ARBA" id="ARBA00022771"/>
    </source>
</evidence>
<keyword evidence="4" id="KW-0479">Metal-binding</keyword>
<dbReference type="InterPro" id="IPR041010">
    <property type="entry name" value="Znf-ACC"/>
</dbReference>
<evidence type="ECO:0000256" key="2">
    <source>
        <dbReference type="ARBA" id="ARBA00022516"/>
    </source>
</evidence>
<dbReference type="Proteomes" id="UP000722050">
    <property type="component" value="Unassembled WGS sequence"/>
</dbReference>
<protein>
    <submittedName>
        <fullName evidence="10">Acetyl-CoA carboxylase carboxyl transferase subunit beta</fullName>
    </submittedName>
</protein>
<comment type="caution">
    <text evidence="10">The sequence shown here is derived from an EMBL/GenBank/DDBJ whole genome shotgun (WGS) entry which is preliminary data.</text>
</comment>